<dbReference type="AlphaFoldDB" id="A0A0E3Y581"/>
<dbReference type="GO" id="GO:0048039">
    <property type="term" value="F:ubiquinone binding"/>
    <property type="evidence" value="ECO:0007669"/>
    <property type="project" value="TreeGrafter"/>
</dbReference>
<dbReference type="GO" id="GO:0015990">
    <property type="term" value="P:electron transport coupled proton transport"/>
    <property type="evidence" value="ECO:0007669"/>
    <property type="project" value="TreeGrafter"/>
</dbReference>
<evidence type="ECO:0000259" key="17">
    <source>
        <dbReference type="Pfam" id="PF00361"/>
    </source>
</evidence>
<dbReference type="PANTHER" id="PTHR43507:SF20">
    <property type="entry name" value="NADH-UBIQUINONE OXIDOREDUCTASE CHAIN 4"/>
    <property type="match status" value="1"/>
</dbReference>
<feature type="domain" description="NADH:quinone oxidoreductase/Mrp antiporter transmembrane" evidence="17">
    <location>
        <begin position="97"/>
        <end position="373"/>
    </location>
</feature>
<dbReference type="PANTHER" id="PTHR43507">
    <property type="entry name" value="NADH-UBIQUINONE OXIDOREDUCTASE CHAIN 4"/>
    <property type="match status" value="1"/>
</dbReference>
<feature type="transmembrane region" description="Helical" evidence="16">
    <location>
        <begin position="97"/>
        <end position="116"/>
    </location>
</feature>
<feature type="transmembrane region" description="Helical" evidence="16">
    <location>
        <begin position="74"/>
        <end position="91"/>
    </location>
</feature>
<comment type="subcellular location">
    <subcellularLocation>
        <location evidence="1 16">Mitochondrion membrane</location>
        <topology evidence="1 16">Multi-pass membrane protein</topology>
    </subcellularLocation>
</comment>
<comment type="function">
    <text evidence="16">Core subunit of the mitochondrial membrane respiratory chain NADH dehydrogenase (Complex I) which catalyzes electron transfer from NADH through the respiratory chain, using ubiquinone as an electron acceptor. Essential for the catalytic activity and assembly of complex I.</text>
</comment>
<feature type="transmembrane region" description="Helical" evidence="16">
    <location>
        <begin position="52"/>
        <end position="69"/>
    </location>
</feature>
<evidence type="ECO:0000256" key="8">
    <source>
        <dbReference type="ARBA" id="ARBA00022967"/>
    </source>
</evidence>
<dbReference type="GO" id="GO:0042773">
    <property type="term" value="P:ATP synthesis coupled electron transport"/>
    <property type="evidence" value="ECO:0007669"/>
    <property type="project" value="InterPro"/>
</dbReference>
<accession>A0A0E3Y581</accession>
<evidence type="ECO:0000256" key="1">
    <source>
        <dbReference type="ARBA" id="ARBA00004225"/>
    </source>
</evidence>
<dbReference type="GO" id="GO:0003954">
    <property type="term" value="F:NADH dehydrogenase activity"/>
    <property type="evidence" value="ECO:0007669"/>
    <property type="project" value="TreeGrafter"/>
</dbReference>
<evidence type="ECO:0000256" key="3">
    <source>
        <dbReference type="ARBA" id="ARBA00012944"/>
    </source>
</evidence>
<evidence type="ECO:0000256" key="6">
    <source>
        <dbReference type="ARBA" id="ARBA00022660"/>
    </source>
</evidence>
<organism evidence="18">
    <name type="scientific">Eurytrema pancreaticum</name>
    <name type="common">Pancreas fluke</name>
    <dbReference type="NCBI Taxonomy" id="374591"/>
    <lineage>
        <taxon>Eukaryota</taxon>
        <taxon>Metazoa</taxon>
        <taxon>Spiralia</taxon>
        <taxon>Lophotrochozoa</taxon>
        <taxon>Platyhelminthes</taxon>
        <taxon>Trematoda</taxon>
        <taxon>Digenea</taxon>
        <taxon>Plagiorchiida</taxon>
        <taxon>Xiphidiata</taxon>
        <taxon>Gorgoderoidea</taxon>
        <taxon>Dicrocoeliidae</taxon>
        <taxon>Eurytrema</taxon>
    </lineage>
</organism>
<feature type="transmembrane region" description="Helical" evidence="16">
    <location>
        <begin position="319"/>
        <end position="344"/>
    </location>
</feature>
<evidence type="ECO:0000256" key="5">
    <source>
        <dbReference type="ARBA" id="ARBA00022448"/>
    </source>
</evidence>
<keyword evidence="12 16" id="KW-0830">Ubiquinone</keyword>
<dbReference type="Pfam" id="PF00361">
    <property type="entry name" value="Proton_antipo_M"/>
    <property type="match status" value="1"/>
</dbReference>
<feature type="transmembrane region" description="Helical" evidence="16">
    <location>
        <begin position="261"/>
        <end position="278"/>
    </location>
</feature>
<keyword evidence="11 16" id="KW-0520">NAD</keyword>
<evidence type="ECO:0000313" key="18">
    <source>
        <dbReference type="EMBL" id="AKC58418.1"/>
    </source>
</evidence>
<feature type="transmembrane region" description="Helical" evidence="16">
    <location>
        <begin position="128"/>
        <end position="150"/>
    </location>
</feature>
<evidence type="ECO:0000256" key="13">
    <source>
        <dbReference type="ARBA" id="ARBA00023128"/>
    </source>
</evidence>
<evidence type="ECO:0000256" key="15">
    <source>
        <dbReference type="ARBA" id="ARBA00049551"/>
    </source>
</evidence>
<dbReference type="GO" id="GO:0031966">
    <property type="term" value="C:mitochondrial membrane"/>
    <property type="evidence" value="ECO:0007669"/>
    <property type="project" value="UniProtKB-SubCell"/>
</dbReference>
<evidence type="ECO:0000256" key="14">
    <source>
        <dbReference type="ARBA" id="ARBA00023136"/>
    </source>
</evidence>
<evidence type="ECO:0000256" key="7">
    <source>
        <dbReference type="ARBA" id="ARBA00022692"/>
    </source>
</evidence>
<protein>
    <recommendedName>
        <fullName evidence="4 16">NADH-ubiquinone oxidoreductase chain 4</fullName>
        <ecNumber evidence="3 16">7.1.1.2</ecNumber>
    </recommendedName>
</protein>
<feature type="transmembrane region" description="Helical" evidence="16">
    <location>
        <begin position="170"/>
        <end position="193"/>
    </location>
</feature>
<evidence type="ECO:0000256" key="2">
    <source>
        <dbReference type="ARBA" id="ARBA00009025"/>
    </source>
</evidence>
<dbReference type="EMBL" id="KP241855">
    <property type="protein sequence ID" value="AKC58418.1"/>
    <property type="molecule type" value="Genomic_DNA"/>
</dbReference>
<comment type="catalytic activity">
    <reaction evidence="15 16">
        <text>a ubiquinone + NADH + 5 H(+)(in) = a ubiquinol + NAD(+) + 4 H(+)(out)</text>
        <dbReference type="Rhea" id="RHEA:29091"/>
        <dbReference type="Rhea" id="RHEA-COMP:9565"/>
        <dbReference type="Rhea" id="RHEA-COMP:9566"/>
        <dbReference type="ChEBI" id="CHEBI:15378"/>
        <dbReference type="ChEBI" id="CHEBI:16389"/>
        <dbReference type="ChEBI" id="CHEBI:17976"/>
        <dbReference type="ChEBI" id="CHEBI:57540"/>
        <dbReference type="ChEBI" id="CHEBI:57945"/>
        <dbReference type="EC" id="7.1.1.2"/>
    </reaction>
</comment>
<dbReference type="InterPro" id="IPR003918">
    <property type="entry name" value="NADH_UbQ_OxRdtase"/>
</dbReference>
<dbReference type="EC" id="7.1.1.2" evidence="3 16"/>
<evidence type="ECO:0000256" key="9">
    <source>
        <dbReference type="ARBA" id="ARBA00022982"/>
    </source>
</evidence>
<dbReference type="InterPro" id="IPR001750">
    <property type="entry name" value="ND/Mrp_TM"/>
</dbReference>
<evidence type="ECO:0000256" key="11">
    <source>
        <dbReference type="ARBA" id="ARBA00023027"/>
    </source>
</evidence>
<evidence type="ECO:0000256" key="10">
    <source>
        <dbReference type="ARBA" id="ARBA00022989"/>
    </source>
</evidence>
<sequence>MGFKWFDGYSWGVSFLVTLVLMLLLCVCVSPMVDYCGLSAVSGFLCFDTVSFYLIILSSLLVLSLLFFVKDLSSVSLVMLILSVVCSVLSYCCVNSFWFWCFYELSILSLLLLLIVESPYSERYVASWYLLGYSVLSSLPMLLCLVYLSLRLGTFNFGCWSLWEGGSVDCVVLVVLGVLFIVKVPLTPFHVWLPLVHAEATSPVSVCLSGYVMKLGILGLCRICSWVLPDFVFTVPYLVVCLVSSFLFFFGACCELDGKRWLAFMSLSHIVIACVCLGEFEYEGVGLCLLYCLGHGLSAAVTFIFLWVSYEITGSRNWLVLKSVVWSGPLFSCIGVFCLCSVMSFPPTVQFFCEVYAVVKSFWFSGLLFFLLGLYLFISGLVPLFLICVFLVRHISLRCCVGEVFGLIVPIVFLLCWCVILFLVG</sequence>
<feature type="transmembrane region" description="Helical" evidence="16">
    <location>
        <begin position="12"/>
        <end position="32"/>
    </location>
</feature>
<proteinExistence type="inferred from homology"/>
<keyword evidence="9 16" id="KW-0249">Electron transport</keyword>
<feature type="transmembrane region" description="Helical" evidence="16">
    <location>
        <begin position="404"/>
        <end position="424"/>
    </location>
</feature>
<dbReference type="GO" id="GO:0008137">
    <property type="term" value="F:NADH dehydrogenase (ubiquinone) activity"/>
    <property type="evidence" value="ECO:0007669"/>
    <property type="project" value="UniProtKB-UniRule"/>
</dbReference>
<feature type="transmembrane region" description="Helical" evidence="16">
    <location>
        <begin position="284"/>
        <end position="307"/>
    </location>
</feature>
<keyword evidence="13 16" id="KW-0496">Mitochondrion</keyword>
<keyword evidence="6 16" id="KW-0679">Respiratory chain</keyword>
<feature type="transmembrane region" description="Helical" evidence="16">
    <location>
        <begin position="364"/>
        <end position="392"/>
    </location>
</feature>
<gene>
    <name evidence="18" type="primary">nad4</name>
</gene>
<keyword evidence="5 16" id="KW-0813">Transport</keyword>
<keyword evidence="7 16" id="KW-0812">Transmembrane</keyword>
<name>A0A0E3Y581_EUTPN</name>
<keyword evidence="14 16" id="KW-0472">Membrane</keyword>
<evidence type="ECO:0000256" key="12">
    <source>
        <dbReference type="ARBA" id="ARBA00023075"/>
    </source>
</evidence>
<dbReference type="PRINTS" id="PR01437">
    <property type="entry name" value="NUOXDRDTASE4"/>
</dbReference>
<keyword evidence="10 16" id="KW-1133">Transmembrane helix</keyword>
<keyword evidence="8" id="KW-1278">Translocase</keyword>
<comment type="similarity">
    <text evidence="2 16">Belongs to the complex I subunit 4 family.</text>
</comment>
<reference evidence="18" key="1">
    <citation type="journal article" date="2016" name="Gene">
        <title>Sequencing and characterization of the complete mitochondrial genome from the pancreatic fluke Eurytrema pancreaticum (Trematoda: Dicrocoeliidae).</title>
        <authorList>
            <person name="Chang Q.C."/>
            <person name="Liu G.H."/>
            <person name="Gao J.F."/>
            <person name="Zheng X."/>
            <person name="Zhang Y."/>
            <person name="Duan H."/>
            <person name="Yue D.M."/>
            <person name="Fu X."/>
            <person name="Su X."/>
            <person name="Gao Y."/>
            <person name="Wang C.R."/>
        </authorList>
    </citation>
    <scope>NUCLEOTIDE SEQUENCE</scope>
    <source>
        <strain evidence="18">Heilongjiang</strain>
    </source>
</reference>
<feature type="transmembrane region" description="Helical" evidence="16">
    <location>
        <begin position="234"/>
        <end position="254"/>
    </location>
</feature>
<evidence type="ECO:0000256" key="4">
    <source>
        <dbReference type="ARBA" id="ARBA00021006"/>
    </source>
</evidence>
<geneLocation type="mitochondrion" evidence="18"/>
<evidence type="ECO:0000256" key="16">
    <source>
        <dbReference type="RuleBase" id="RU003297"/>
    </source>
</evidence>
<feature type="transmembrane region" description="Helical" evidence="16">
    <location>
        <begin position="205"/>
        <end position="228"/>
    </location>
</feature>